<dbReference type="InterPro" id="IPR006119">
    <property type="entry name" value="Resolv_N"/>
</dbReference>
<dbReference type="EMBL" id="PYHO01000002">
    <property type="protein sequence ID" value="PSR48183.1"/>
    <property type="molecule type" value="Genomic_DNA"/>
</dbReference>
<dbReference type="InterPro" id="IPR050639">
    <property type="entry name" value="SSR_resolvase"/>
</dbReference>
<dbReference type="Pfam" id="PF00239">
    <property type="entry name" value="Resolvase"/>
    <property type="match status" value="1"/>
</dbReference>
<dbReference type="RefSeq" id="WP_106924617.1">
    <property type="nucleotide sequence ID" value="NZ_CABMMU010000002.1"/>
</dbReference>
<dbReference type="PANTHER" id="PTHR30461">
    <property type="entry name" value="DNA-INVERTASE FROM LAMBDOID PROPHAGE"/>
    <property type="match status" value="1"/>
</dbReference>
<dbReference type="CDD" id="cd00338">
    <property type="entry name" value="Ser_Recombinase"/>
    <property type="match status" value="1"/>
</dbReference>
<proteinExistence type="predicted"/>
<feature type="coiled-coil region" evidence="3">
    <location>
        <begin position="427"/>
        <end position="479"/>
    </location>
</feature>
<comment type="caution">
    <text evidence="6">The sequence shown here is derived from an EMBL/GenBank/DDBJ whole genome shotgun (WGS) entry which is preliminary data.</text>
</comment>
<dbReference type="SMART" id="SM00857">
    <property type="entry name" value="Resolvase"/>
    <property type="match status" value="1"/>
</dbReference>
<organism evidence="6 7">
    <name type="scientific">Kluyvera genomosp. 2</name>
    <dbReference type="NCBI Taxonomy" id="2774054"/>
    <lineage>
        <taxon>Bacteria</taxon>
        <taxon>Pseudomonadati</taxon>
        <taxon>Pseudomonadota</taxon>
        <taxon>Gammaproteobacteria</taxon>
        <taxon>Enterobacterales</taxon>
        <taxon>Enterobacteriaceae</taxon>
        <taxon>Kluyvera</taxon>
    </lineage>
</organism>
<dbReference type="GO" id="GO:0000150">
    <property type="term" value="F:DNA strand exchange activity"/>
    <property type="evidence" value="ECO:0007669"/>
    <property type="project" value="InterPro"/>
</dbReference>
<dbReference type="InterPro" id="IPR036162">
    <property type="entry name" value="Resolvase-like_N_sf"/>
</dbReference>
<evidence type="ECO:0000256" key="1">
    <source>
        <dbReference type="ARBA" id="ARBA00023125"/>
    </source>
</evidence>
<evidence type="ECO:0000313" key="6">
    <source>
        <dbReference type="EMBL" id="PSR48183.1"/>
    </source>
</evidence>
<gene>
    <name evidence="6" type="ORF">C8256_03270</name>
</gene>
<protein>
    <recommendedName>
        <fullName evidence="8">Recombinase family protein</fullName>
    </recommendedName>
</protein>
<evidence type="ECO:0000259" key="4">
    <source>
        <dbReference type="PROSITE" id="PS51736"/>
    </source>
</evidence>
<evidence type="ECO:0000256" key="2">
    <source>
        <dbReference type="ARBA" id="ARBA00023172"/>
    </source>
</evidence>
<dbReference type="PROSITE" id="PS51736">
    <property type="entry name" value="RECOMBINASES_3"/>
    <property type="match status" value="1"/>
</dbReference>
<dbReference type="AlphaFoldDB" id="A0A2T2Y6M4"/>
<feature type="domain" description="Resolvase/invertase-type recombinase catalytic" evidence="4">
    <location>
        <begin position="3"/>
        <end position="164"/>
    </location>
</feature>
<dbReference type="InterPro" id="IPR038109">
    <property type="entry name" value="DNA_bind_recomb_sf"/>
</dbReference>
<name>A0A2T2Y6M4_9ENTR</name>
<dbReference type="PANTHER" id="PTHR30461:SF2">
    <property type="entry name" value="SERINE RECOMBINASE PINE-RELATED"/>
    <property type="match status" value="1"/>
</dbReference>
<dbReference type="Proteomes" id="UP000240892">
    <property type="component" value="Unassembled WGS sequence"/>
</dbReference>
<sequence length="627" mass="71982">MKKIFLYHRVSTEQQAEDGSGMARQADLLQSYIDRTRIVESMDDPVPVVLEDGGLSAFKGHNFLHGQLGRWMEEVRAGMWDGSILVVENIDRFSRQNPFNVMGYLHDLINHSVAIHDVNMNMVISRENSAMLPMVMMQAQRAYDESKFKSNRIRAGWAKKRDNAFNNGTIVTNKRPKWIDIVDNQYVLNAKARIVTEIFRLYQTGIGCPTIAKTLREMGDDWRFDRIWTGEAVHKVLRNRRVTGVIFISELIRDYNSTDNPIDQKRYEMNVYPPVIGEDEFNLVQQLLSSRRSGKATGGKRITKKRNDDGSVVTDVNGYPTYDFIDGGKITKSNIFNAVCRCAKCGSPMYHNIVVSKRTPAKATSPVVQEYRYIRCLNERDGLCDNKSLRYDVIERFIMEHIKGLDFNTIIQENRINPEVELIRLKLEQEREHIREYEDGIKRLRNSGKKVPFDVLVELEDAQERLKALEDKQATFADVHVDLDILKHVDLDALYDVTNIELRGRVENELSKVLEKVELHRDGKNYVITFKYRRVDVLKHVLMITASKTPVLVSGVCIETVGDTVAYSTPSFDIIVVDGGDLCFQPIDDEPLSIIDYSFLMNYVDGTEGADVVAAWMKHNMNFLFTR</sequence>
<reference evidence="6 7" key="1">
    <citation type="submission" date="2018-03" db="EMBL/GenBank/DDBJ databases">
        <title>First report of an OXA-48+CTX-M-M-producing Kluyvera ascorbata clone recovered from patients admitted in a University Hospital in Madrid, Spain.</title>
        <authorList>
            <person name="Hernandez-Garcia M."/>
            <person name="Leon-Sampedro R."/>
            <person name="Perez-Viso B."/>
            <person name="Morosini M.I."/>
            <person name="Lopez-Fresnena N."/>
            <person name="Coque T.M."/>
            <person name="Bonten M."/>
            <person name="Malhotra-Kumar S."/>
            <person name="Ruiz-Garbajosa P."/>
            <person name="Canton R."/>
        </authorList>
    </citation>
    <scope>NUCLEOTIDE SEQUENCE [LARGE SCALE GENOMIC DNA]</scope>
    <source>
        <strain evidence="6 7">KA2</strain>
    </source>
</reference>
<keyword evidence="7" id="KW-1185">Reference proteome</keyword>
<keyword evidence="3" id="KW-0175">Coiled coil</keyword>
<feature type="domain" description="Recombinase" evidence="5">
    <location>
        <begin position="166"/>
        <end position="294"/>
    </location>
</feature>
<evidence type="ECO:0008006" key="8">
    <source>
        <dbReference type="Google" id="ProtNLM"/>
    </source>
</evidence>
<evidence type="ECO:0000259" key="5">
    <source>
        <dbReference type="PROSITE" id="PS51737"/>
    </source>
</evidence>
<keyword evidence="1" id="KW-0238">DNA-binding</keyword>
<dbReference type="InterPro" id="IPR025827">
    <property type="entry name" value="Zn_ribbon_recom_dom"/>
</dbReference>
<dbReference type="Pfam" id="PF13408">
    <property type="entry name" value="Zn_ribbon_recom"/>
    <property type="match status" value="1"/>
</dbReference>
<dbReference type="GO" id="GO:0003677">
    <property type="term" value="F:DNA binding"/>
    <property type="evidence" value="ECO:0007669"/>
    <property type="project" value="UniProtKB-KW"/>
</dbReference>
<dbReference type="InterPro" id="IPR011109">
    <property type="entry name" value="DNA_bind_recombinase_dom"/>
</dbReference>
<evidence type="ECO:0000313" key="7">
    <source>
        <dbReference type="Proteomes" id="UP000240892"/>
    </source>
</evidence>
<dbReference type="SUPFAM" id="SSF53041">
    <property type="entry name" value="Resolvase-like"/>
    <property type="match status" value="1"/>
</dbReference>
<accession>A0A2T2Y6M4</accession>
<evidence type="ECO:0000256" key="3">
    <source>
        <dbReference type="SAM" id="Coils"/>
    </source>
</evidence>
<dbReference type="Gene3D" id="3.40.50.1390">
    <property type="entry name" value="Resolvase, N-terminal catalytic domain"/>
    <property type="match status" value="1"/>
</dbReference>
<dbReference type="PROSITE" id="PS51737">
    <property type="entry name" value="RECOMBINASE_DNA_BIND"/>
    <property type="match status" value="1"/>
</dbReference>
<dbReference type="Pfam" id="PF07508">
    <property type="entry name" value="Recombinase"/>
    <property type="match status" value="1"/>
</dbReference>
<dbReference type="Gene3D" id="3.90.1750.20">
    <property type="entry name" value="Putative Large Serine Recombinase, Chain B, Domain 2"/>
    <property type="match status" value="1"/>
</dbReference>
<keyword evidence="2" id="KW-0233">DNA recombination</keyword>